<dbReference type="OMA" id="NNNWFAS"/>
<dbReference type="KEGG" id="xcr:J163_01735"/>
<keyword evidence="1 4" id="KW-0808">Transferase</keyword>
<sequence>MSADPNWTTLVDAAVLAAALQHPQLRLLDARAAPPTAPDPHAARKAYAQGHLPGAYYADLDQDLAALSRPAQGRHPLPHGAAFAKRLGEWGIDPHTQVVVYDAADGSMAAARAWWMLRLMGHRRVAVLDGGLAAWRAAGFAESTESPAVRDGAAYPGSFDTAEVVDAEQIVQRLQQAPGWLLDARAGERFRGEVEPIDPVAGHVPGAVNRPLGLNLRDGRFKPAAELRAELSALLGAYRPEQAVVMCGSGVTACHLLLALEVAGLSGARVYAGSWSGWLQDAARPVATGA</sequence>
<dbReference type="KEGG" id="xcf:J172_01730"/>
<dbReference type="GO" id="GO:0004792">
    <property type="term" value="F:thiosulfate-cyanide sulfurtransferase activity"/>
    <property type="evidence" value="ECO:0007669"/>
    <property type="project" value="TreeGrafter"/>
</dbReference>
<keyword evidence="2" id="KW-0677">Repeat</keyword>
<dbReference type="PROSITE" id="PS50206">
    <property type="entry name" value="RHODANESE_3"/>
    <property type="match status" value="2"/>
</dbReference>
<dbReference type="Pfam" id="PF00581">
    <property type="entry name" value="Rhodanese"/>
    <property type="match status" value="2"/>
</dbReference>
<dbReference type="SMART" id="SM00450">
    <property type="entry name" value="RHOD"/>
    <property type="match status" value="2"/>
</dbReference>
<evidence type="ECO:0000313" key="4">
    <source>
        <dbReference type="EMBL" id="CEG15867.1"/>
    </source>
</evidence>
<dbReference type="KEGG" id="xcn:J169_01736"/>
<dbReference type="FunFam" id="3.40.250.10:FF:000035">
    <property type="entry name" value="Thiosulfate sulfurtransferase"/>
    <property type="match status" value="1"/>
</dbReference>
<evidence type="ECO:0000313" key="6">
    <source>
        <dbReference type="Proteomes" id="UP000052230"/>
    </source>
</evidence>
<dbReference type="Proteomes" id="UP000052230">
    <property type="component" value="Unassembled WGS sequence"/>
</dbReference>
<proteinExistence type="predicted"/>
<dbReference type="KEGG" id="xcw:J162_01735"/>
<dbReference type="CDD" id="cd01448">
    <property type="entry name" value="TST_Repeat_1"/>
    <property type="match status" value="1"/>
</dbReference>
<comment type="caution">
    <text evidence="4">The sequence shown here is derived from an EMBL/GenBank/DDBJ whole genome shotgun (WGS) entry which is preliminary data.</text>
</comment>
<reference evidence="4 6" key="1">
    <citation type="submission" date="2014-09" db="EMBL/GenBank/DDBJ databases">
        <authorList>
            <person name="Regsiter A."/>
        </authorList>
    </citation>
    <scope>NUCLEOTIDE SEQUENCE [LARGE SCALE GENOMIC DNA]</scope>
</reference>
<dbReference type="KEGG" id="xcm:J164_01735"/>
<dbReference type="InterPro" id="IPR001763">
    <property type="entry name" value="Rhodanese-like_dom"/>
</dbReference>
<dbReference type="AlphaFoldDB" id="A0A0U5G7K8"/>
<dbReference type="PATRIC" id="fig|434928.28.peg.1764"/>
<evidence type="ECO:0000256" key="1">
    <source>
        <dbReference type="ARBA" id="ARBA00022679"/>
    </source>
</evidence>
<dbReference type="SUPFAM" id="SSF52821">
    <property type="entry name" value="Rhodanese/Cell cycle control phosphatase"/>
    <property type="match status" value="2"/>
</dbReference>
<dbReference type="InterPro" id="IPR036873">
    <property type="entry name" value="Rhodanese-like_dom_sf"/>
</dbReference>
<evidence type="ECO:0000259" key="3">
    <source>
        <dbReference type="PROSITE" id="PS50206"/>
    </source>
</evidence>
<keyword evidence="6" id="KW-1185">Reference proteome</keyword>
<dbReference type="PANTHER" id="PTHR11364:SF27">
    <property type="entry name" value="SULFURTRANSFERASE"/>
    <property type="match status" value="1"/>
</dbReference>
<dbReference type="RefSeq" id="WP_011051015.1">
    <property type="nucleotide sequence ID" value="NZ_CAVLHM010000037.1"/>
</dbReference>
<dbReference type="InterPro" id="IPR045078">
    <property type="entry name" value="TST/MPST-like"/>
</dbReference>
<dbReference type="EC" id="2.8.1.2" evidence="4"/>
<dbReference type="EMBL" id="JAABFR010000589">
    <property type="protein sequence ID" value="MBD4336084.1"/>
    <property type="molecule type" value="Genomic_DNA"/>
</dbReference>
<feature type="domain" description="Rhodanese" evidence="3">
    <location>
        <begin position="21"/>
        <end position="144"/>
    </location>
</feature>
<protein>
    <submittedName>
        <fullName evidence="4 5">Sulfurtransferase</fullName>
        <ecNumber evidence="4">2.8.1.2</ecNumber>
    </submittedName>
</protein>
<dbReference type="EMBL" id="CCXZ01000114">
    <property type="protein sequence ID" value="CEG15867.1"/>
    <property type="molecule type" value="Genomic_DNA"/>
</dbReference>
<dbReference type="GeneID" id="66910745"/>
<dbReference type="PANTHER" id="PTHR11364">
    <property type="entry name" value="THIOSULFATE SULFERTANSFERASE"/>
    <property type="match status" value="1"/>
</dbReference>
<dbReference type="CDD" id="cd01449">
    <property type="entry name" value="TST_Repeat_2"/>
    <property type="match status" value="1"/>
</dbReference>
<evidence type="ECO:0000313" key="5">
    <source>
        <dbReference type="EMBL" id="MBD4336084.1"/>
    </source>
</evidence>
<organism evidence="4 6">
    <name type="scientific">Xanthomonas citri pv. citri</name>
    <dbReference type="NCBI Taxonomy" id="611301"/>
    <lineage>
        <taxon>Bacteria</taxon>
        <taxon>Pseudomonadati</taxon>
        <taxon>Pseudomonadota</taxon>
        <taxon>Gammaproteobacteria</taxon>
        <taxon>Lysobacterales</taxon>
        <taxon>Lysobacteraceae</taxon>
        <taxon>Xanthomonas</taxon>
    </lineage>
</organism>
<accession>A0A0U5G7K8</accession>
<reference evidence="5" key="2">
    <citation type="submission" date="2020-01" db="EMBL/GenBank/DDBJ databases">
        <authorList>
            <person name="Richard D."/>
        </authorList>
    </citation>
    <scope>NUCLEOTIDE SEQUENCE</scope>
    <source>
        <strain evidence="5">JP541</strain>
    </source>
</reference>
<dbReference type="Gene3D" id="3.40.250.10">
    <property type="entry name" value="Rhodanese-like domain"/>
    <property type="match status" value="2"/>
</dbReference>
<name>A0A0U5G7K8_XANCI</name>
<gene>
    <name evidence="4" type="primary">sseA</name>
    <name evidence="5" type="ORF">GUH15_08450</name>
    <name evidence="4" type="ORF">XAC3562_220020</name>
</gene>
<dbReference type="KEGG" id="xcu:J159_01735"/>
<evidence type="ECO:0000256" key="2">
    <source>
        <dbReference type="ARBA" id="ARBA00022737"/>
    </source>
</evidence>
<feature type="domain" description="Rhodanese" evidence="3">
    <location>
        <begin position="175"/>
        <end position="287"/>
    </location>
</feature>
<dbReference type="FunFam" id="3.40.250.10:FF:000048">
    <property type="entry name" value="Thiosulfate sulfurtransferase"/>
    <property type="match status" value="1"/>
</dbReference>
<keyword evidence="4" id="KW-0670">Pyruvate</keyword>
<dbReference type="GO" id="GO:0016784">
    <property type="term" value="F:3-mercaptopyruvate sulfurtransferase activity"/>
    <property type="evidence" value="ECO:0007669"/>
    <property type="project" value="UniProtKB-EC"/>
</dbReference>
<dbReference type="Proteomes" id="UP000653002">
    <property type="component" value="Unassembled WGS sequence"/>
</dbReference>